<dbReference type="GeneID" id="16205065"/>
<evidence type="ECO:0000313" key="2">
    <source>
        <dbReference type="Proteomes" id="UP000012999"/>
    </source>
</evidence>
<keyword evidence="2" id="KW-1185">Reference proteome</keyword>
<dbReference type="RefSeq" id="YP_008060618.1">
    <property type="nucleotide sequence ID" value="NC_021344.2"/>
</dbReference>
<accession>M9V2H2</accession>
<protein>
    <submittedName>
        <fullName evidence="1">Uncharacterized protein</fullName>
    </submittedName>
</protein>
<sequence>MQITKELEGKVINLTYRARFEKLANGGESLGEAVALFERLRVKRVVDGWVIALPVADEDKAVYDPVADSWDIEICLVNVEVELCFEEENN</sequence>
<dbReference type="KEGG" id="vg:16205065"/>
<gene>
    <name evidence="1" type="ORF">Lw1_gp095</name>
</gene>
<organism evidence="1 2">
    <name type="scientific">Escherichia phage Lw1</name>
    <dbReference type="NCBI Taxonomy" id="1307804"/>
    <lineage>
        <taxon>Viruses</taxon>
        <taxon>Duplodnaviria</taxon>
        <taxon>Heunggongvirae</taxon>
        <taxon>Uroviricota</taxon>
        <taxon>Caudoviricetes</taxon>
        <taxon>Pantevenvirales</taxon>
        <taxon>Straboviridae</taxon>
        <taxon>Pseudotevenvirus</taxon>
        <taxon>Pseudotevenvirus lw1</taxon>
    </lineage>
</organism>
<evidence type="ECO:0000313" key="1">
    <source>
        <dbReference type="EMBL" id="AGJ71503.1"/>
    </source>
</evidence>
<reference evidence="1" key="1">
    <citation type="submission" date="2013-03" db="EMBL/GenBank/DDBJ databases">
        <authorList>
            <person name="Kushkina A.I."/>
            <person name="Tovkach F.I."/>
            <person name="Comeau A.M."/>
            <person name="Kostetskii I.E."/>
            <person name="Lisovskiy I."/>
            <person name="Ostapchuk A.M."/>
            <person name="Voychuk S.I."/>
            <person name="Gorb T.Y."/>
            <person name="Romanyuk L.V."/>
        </authorList>
    </citation>
    <scope>NUCLEOTIDE SEQUENCE [LARGE SCALE GENOMIC DNA]</scope>
</reference>
<dbReference type="Proteomes" id="UP000012999">
    <property type="component" value="Segment"/>
</dbReference>
<name>M9V2H2_9CAUD</name>
<proteinExistence type="predicted"/>
<dbReference type="EMBL" id="KC801932">
    <property type="protein sequence ID" value="AGJ71503.1"/>
    <property type="molecule type" value="Genomic_DNA"/>
</dbReference>